<protein>
    <recommendedName>
        <fullName evidence="12">Coatomer subunit zeta</fullName>
    </recommendedName>
</protein>
<accession>A0A7S2IND8</accession>
<dbReference type="Pfam" id="PF01217">
    <property type="entry name" value="Clat_adaptor_s"/>
    <property type="match status" value="1"/>
</dbReference>
<evidence type="ECO:0000256" key="6">
    <source>
        <dbReference type="ARBA" id="ARBA00022892"/>
    </source>
</evidence>
<keyword evidence="9 12" id="KW-0472">Membrane</keyword>
<dbReference type="GO" id="GO:0006886">
    <property type="term" value="P:intracellular protein transport"/>
    <property type="evidence" value="ECO:0007669"/>
    <property type="project" value="TreeGrafter"/>
</dbReference>
<dbReference type="PANTHER" id="PTHR11043">
    <property type="entry name" value="ZETA-COAT PROTEIN"/>
    <property type="match status" value="1"/>
</dbReference>
<keyword evidence="4 12" id="KW-0813">Transport</keyword>
<dbReference type="EMBL" id="HBGQ01089391">
    <property type="protein sequence ID" value="CAD9524563.1"/>
    <property type="molecule type" value="Transcribed_RNA"/>
</dbReference>
<evidence type="ECO:0000256" key="9">
    <source>
        <dbReference type="ARBA" id="ARBA00023136"/>
    </source>
</evidence>
<dbReference type="Gene3D" id="3.30.450.60">
    <property type="match status" value="1"/>
</dbReference>
<dbReference type="AlphaFoldDB" id="A0A7S2IND8"/>
<gene>
    <name evidence="15" type="ORF">AAND1436_LOCUS42653</name>
</gene>
<evidence type="ECO:0000256" key="5">
    <source>
        <dbReference type="ARBA" id="ARBA00022490"/>
    </source>
</evidence>
<comment type="subunit">
    <text evidence="3 12">Oligomeric complex that consists of at least the alpha, beta, beta', gamma, delta, epsilon and zeta subunits.</text>
</comment>
<evidence type="ECO:0000256" key="12">
    <source>
        <dbReference type="RuleBase" id="RU366053"/>
    </source>
</evidence>
<evidence type="ECO:0000256" key="4">
    <source>
        <dbReference type="ARBA" id="ARBA00022448"/>
    </source>
</evidence>
<keyword evidence="7 12" id="KW-0653">Protein transport</keyword>
<evidence type="ECO:0000256" key="8">
    <source>
        <dbReference type="ARBA" id="ARBA00023034"/>
    </source>
</evidence>
<evidence type="ECO:0000256" key="2">
    <source>
        <dbReference type="ARBA" id="ARBA00006972"/>
    </source>
</evidence>
<evidence type="ECO:0000256" key="11">
    <source>
        <dbReference type="ARBA" id="ARBA00045555"/>
    </source>
</evidence>
<dbReference type="SUPFAM" id="SSF64356">
    <property type="entry name" value="SNARE-like"/>
    <property type="match status" value="1"/>
</dbReference>
<dbReference type="InterPro" id="IPR022775">
    <property type="entry name" value="AP_mu_sigma_su"/>
</dbReference>
<sequence length="230" mass="24858">MLRPRLLPHFTPRGDCDGSAALAALGSIPSPSLTQMDDSLCQVLAILILDTQGERLAVKYPRAGKELWPDIKRQTAFEKLVAGKLPKFGEASKSEPDVTMVEEYLVLYQAANDVVVCVVTPSTENELMVVQVVECIWAALLRASPGILSNGPSRQLVVDSLSDVYFFLDEVIDDGLIMETDEAKVQARIYMRDDLEGDTGGGEALGSPPEAGQSKGSKFLSSFIGRAVGR</sequence>
<keyword evidence="10 12" id="KW-0968">Cytoplasmic vesicle</keyword>
<evidence type="ECO:0000313" key="15">
    <source>
        <dbReference type="EMBL" id="CAD9524563.1"/>
    </source>
</evidence>
<keyword evidence="8 12" id="KW-0333">Golgi apparatus</keyword>
<dbReference type="GO" id="GO:0000139">
    <property type="term" value="C:Golgi membrane"/>
    <property type="evidence" value="ECO:0007669"/>
    <property type="project" value="UniProtKB-SubCell"/>
</dbReference>
<evidence type="ECO:0000259" key="14">
    <source>
        <dbReference type="Pfam" id="PF01217"/>
    </source>
</evidence>
<comment type="function">
    <text evidence="11">The coatomer is a cytosolic protein complex that binds to dilysine motifs and reversibly associates with Golgi non-clathrin-coated vesicles, which further mediate biosynthetic protein transport from the ER, via the Golgi up to the trans Golgi network. Coatomer complex is required for budding from Golgi membranes, and is essential for the retrograde Golgi-to-ER transport of dilysine-tagged proteins. The zeta subunit may be involved in regulating the coat assembly and, hence, the rate of biosynthetic protein transport due to its association-dissociation properties with the coatomer complex.</text>
</comment>
<evidence type="ECO:0000256" key="1">
    <source>
        <dbReference type="ARBA" id="ARBA00004255"/>
    </source>
</evidence>
<comment type="subcellular location">
    <subcellularLocation>
        <location evidence="12">Cytoplasm</location>
    </subcellularLocation>
    <subcellularLocation>
        <location evidence="1 12">Golgi apparatus membrane</location>
        <topology evidence="1 12">Peripheral membrane protein</topology>
        <orientation evidence="1 12">Cytoplasmic side</orientation>
    </subcellularLocation>
    <subcellularLocation>
        <location evidence="12">Cytoplasmic vesicle</location>
        <location evidence="12">COPI-coated vesicle membrane</location>
        <topology evidence="12">Peripheral membrane protein</topology>
        <orientation evidence="12">Cytoplasmic side</orientation>
    </subcellularLocation>
</comment>
<keyword evidence="5 12" id="KW-0963">Cytoplasm</keyword>
<comment type="similarity">
    <text evidence="2 12">Belongs to the adaptor complexes small subunit family.</text>
</comment>
<dbReference type="GO" id="GO:0006891">
    <property type="term" value="P:intra-Golgi vesicle-mediated transport"/>
    <property type="evidence" value="ECO:0007669"/>
    <property type="project" value="TreeGrafter"/>
</dbReference>
<feature type="domain" description="AP complex mu/sigma subunit" evidence="14">
    <location>
        <begin position="43"/>
        <end position="195"/>
    </location>
</feature>
<dbReference type="GO" id="GO:0006890">
    <property type="term" value="P:retrograde vesicle-mediated transport, Golgi to endoplasmic reticulum"/>
    <property type="evidence" value="ECO:0007669"/>
    <property type="project" value="UniProtKB-UniRule"/>
</dbReference>
<evidence type="ECO:0000256" key="3">
    <source>
        <dbReference type="ARBA" id="ARBA00011775"/>
    </source>
</evidence>
<evidence type="ECO:0000256" key="10">
    <source>
        <dbReference type="ARBA" id="ARBA00023329"/>
    </source>
</evidence>
<organism evidence="15">
    <name type="scientific">Alexandrium andersonii</name>
    <dbReference type="NCBI Taxonomy" id="327968"/>
    <lineage>
        <taxon>Eukaryota</taxon>
        <taxon>Sar</taxon>
        <taxon>Alveolata</taxon>
        <taxon>Dinophyceae</taxon>
        <taxon>Gonyaulacales</taxon>
        <taxon>Pyrocystaceae</taxon>
        <taxon>Alexandrium</taxon>
    </lineage>
</organism>
<evidence type="ECO:0000256" key="13">
    <source>
        <dbReference type="SAM" id="MobiDB-lite"/>
    </source>
</evidence>
<feature type="region of interest" description="Disordered" evidence="13">
    <location>
        <begin position="199"/>
        <end position="230"/>
    </location>
</feature>
<keyword evidence="6 12" id="KW-0931">ER-Golgi transport</keyword>
<dbReference type="PANTHER" id="PTHR11043:SF0">
    <property type="entry name" value="COATOMER SUBUNIT ZETA"/>
    <property type="match status" value="1"/>
</dbReference>
<name>A0A7S2IND8_9DINO</name>
<evidence type="ECO:0000256" key="7">
    <source>
        <dbReference type="ARBA" id="ARBA00022927"/>
    </source>
</evidence>
<proteinExistence type="inferred from homology"/>
<dbReference type="InterPro" id="IPR039652">
    <property type="entry name" value="Coatomer_zeta"/>
</dbReference>
<dbReference type="GO" id="GO:0030126">
    <property type="term" value="C:COPI vesicle coat"/>
    <property type="evidence" value="ECO:0007669"/>
    <property type="project" value="UniProtKB-UniRule"/>
</dbReference>
<reference evidence="15" key="1">
    <citation type="submission" date="2021-01" db="EMBL/GenBank/DDBJ databases">
        <authorList>
            <person name="Corre E."/>
            <person name="Pelletier E."/>
            <person name="Niang G."/>
            <person name="Scheremetjew M."/>
            <person name="Finn R."/>
            <person name="Kale V."/>
            <person name="Holt S."/>
            <person name="Cochrane G."/>
            <person name="Meng A."/>
            <person name="Brown T."/>
            <person name="Cohen L."/>
        </authorList>
    </citation>
    <scope>NUCLEOTIDE SEQUENCE</scope>
    <source>
        <strain evidence="15">CCMP2222</strain>
    </source>
</reference>
<dbReference type="InterPro" id="IPR011012">
    <property type="entry name" value="Longin-like_dom_sf"/>
</dbReference>